<evidence type="ECO:0000313" key="1">
    <source>
        <dbReference type="EMBL" id="CAH1976653.1"/>
    </source>
</evidence>
<evidence type="ECO:0000313" key="2">
    <source>
        <dbReference type="Proteomes" id="UP001152888"/>
    </source>
</evidence>
<protein>
    <submittedName>
        <fullName evidence="1">Uncharacterized protein</fullName>
    </submittedName>
</protein>
<keyword evidence="2" id="KW-1185">Reference proteome</keyword>
<gene>
    <name evidence="1" type="ORF">ACAOBT_LOCUS12251</name>
</gene>
<reference evidence="1" key="1">
    <citation type="submission" date="2022-03" db="EMBL/GenBank/DDBJ databases">
        <authorList>
            <person name="Sayadi A."/>
        </authorList>
    </citation>
    <scope>NUCLEOTIDE SEQUENCE</scope>
</reference>
<comment type="caution">
    <text evidence="1">The sequence shown here is derived from an EMBL/GenBank/DDBJ whole genome shotgun (WGS) entry which is preliminary data.</text>
</comment>
<dbReference type="Proteomes" id="UP001152888">
    <property type="component" value="Unassembled WGS sequence"/>
</dbReference>
<proteinExistence type="predicted"/>
<dbReference type="AlphaFoldDB" id="A0A9P0KSS8"/>
<organism evidence="1 2">
    <name type="scientific">Acanthoscelides obtectus</name>
    <name type="common">Bean weevil</name>
    <name type="synonym">Bruchus obtectus</name>
    <dbReference type="NCBI Taxonomy" id="200917"/>
    <lineage>
        <taxon>Eukaryota</taxon>
        <taxon>Metazoa</taxon>
        <taxon>Ecdysozoa</taxon>
        <taxon>Arthropoda</taxon>
        <taxon>Hexapoda</taxon>
        <taxon>Insecta</taxon>
        <taxon>Pterygota</taxon>
        <taxon>Neoptera</taxon>
        <taxon>Endopterygota</taxon>
        <taxon>Coleoptera</taxon>
        <taxon>Polyphaga</taxon>
        <taxon>Cucujiformia</taxon>
        <taxon>Chrysomeloidea</taxon>
        <taxon>Chrysomelidae</taxon>
        <taxon>Bruchinae</taxon>
        <taxon>Bruchini</taxon>
        <taxon>Acanthoscelides</taxon>
    </lineage>
</organism>
<name>A0A9P0KSS8_ACAOB</name>
<sequence length="99" mass="11596">MQRIWALSTIETSKGQHLAWESQFIEDASLQLNVRSSGRSKNDDYSYFHSFPELKTDLRCLRCVRENQYQLLASITGSRAQGNMDSNIENRKDLTERYF</sequence>
<accession>A0A9P0KSS8</accession>
<dbReference type="EMBL" id="CAKOFQ010006850">
    <property type="protein sequence ID" value="CAH1976653.1"/>
    <property type="molecule type" value="Genomic_DNA"/>
</dbReference>